<evidence type="ECO:0000313" key="1">
    <source>
        <dbReference type="EMBL" id="JAH73803.1"/>
    </source>
</evidence>
<proteinExistence type="predicted"/>
<protein>
    <submittedName>
        <fullName evidence="1">Uncharacterized protein</fullName>
    </submittedName>
</protein>
<reference evidence="1" key="1">
    <citation type="submission" date="2014-11" db="EMBL/GenBank/DDBJ databases">
        <authorList>
            <person name="Amaro Gonzalez C."/>
        </authorList>
    </citation>
    <scope>NUCLEOTIDE SEQUENCE</scope>
</reference>
<sequence length="21" mass="2262">MAKNKQQDTAGLGWIYAGLVP</sequence>
<accession>A0A0E9V9D3</accession>
<organism evidence="1">
    <name type="scientific">Anguilla anguilla</name>
    <name type="common">European freshwater eel</name>
    <name type="synonym">Muraena anguilla</name>
    <dbReference type="NCBI Taxonomy" id="7936"/>
    <lineage>
        <taxon>Eukaryota</taxon>
        <taxon>Metazoa</taxon>
        <taxon>Chordata</taxon>
        <taxon>Craniata</taxon>
        <taxon>Vertebrata</taxon>
        <taxon>Euteleostomi</taxon>
        <taxon>Actinopterygii</taxon>
        <taxon>Neopterygii</taxon>
        <taxon>Teleostei</taxon>
        <taxon>Anguilliformes</taxon>
        <taxon>Anguillidae</taxon>
        <taxon>Anguilla</taxon>
    </lineage>
</organism>
<reference evidence="1" key="2">
    <citation type="journal article" date="2015" name="Fish Shellfish Immunol.">
        <title>Early steps in the European eel (Anguilla anguilla)-Vibrio vulnificus interaction in the gills: Role of the RtxA13 toxin.</title>
        <authorList>
            <person name="Callol A."/>
            <person name="Pajuelo D."/>
            <person name="Ebbesson L."/>
            <person name="Teles M."/>
            <person name="MacKenzie S."/>
            <person name="Amaro C."/>
        </authorList>
    </citation>
    <scope>NUCLEOTIDE SEQUENCE</scope>
</reference>
<dbReference type="EMBL" id="GBXM01034774">
    <property type="protein sequence ID" value="JAH73803.1"/>
    <property type="molecule type" value="Transcribed_RNA"/>
</dbReference>
<dbReference type="AlphaFoldDB" id="A0A0E9V9D3"/>
<name>A0A0E9V9D3_ANGAN</name>